<feature type="compositionally biased region" description="Basic and acidic residues" evidence="10">
    <location>
        <begin position="1"/>
        <end position="18"/>
    </location>
</feature>
<keyword evidence="4" id="KW-0158">Chromosome</keyword>
<evidence type="ECO:0000256" key="4">
    <source>
        <dbReference type="ARBA" id="ARBA00022454"/>
    </source>
</evidence>
<evidence type="ECO:0000256" key="5">
    <source>
        <dbReference type="ARBA" id="ARBA00022553"/>
    </source>
</evidence>
<feature type="compositionally biased region" description="Acidic residues" evidence="10">
    <location>
        <begin position="28"/>
        <end position="39"/>
    </location>
</feature>
<keyword evidence="6" id="KW-0164">Citrullination</keyword>
<reference evidence="11" key="1">
    <citation type="journal article" date="2018" name="DNA Res.">
        <title>Multiple hybrid de novo genome assembly of finger millet, an orphan allotetraploid crop.</title>
        <authorList>
            <person name="Hatakeyama M."/>
            <person name="Aluri S."/>
            <person name="Balachadran M.T."/>
            <person name="Sivarajan S.R."/>
            <person name="Patrignani A."/>
            <person name="Gruter S."/>
            <person name="Poveda L."/>
            <person name="Shimizu-Inatsugi R."/>
            <person name="Baeten J."/>
            <person name="Francoijs K.J."/>
            <person name="Nataraja K.N."/>
            <person name="Reddy Y.A.N."/>
            <person name="Phadnis S."/>
            <person name="Ravikumar R.L."/>
            <person name="Schlapbach R."/>
            <person name="Sreeman S.M."/>
            <person name="Shimizu K.K."/>
        </authorList>
    </citation>
    <scope>NUCLEOTIDE SEQUENCE</scope>
</reference>
<organism evidence="11 12">
    <name type="scientific">Eleusine coracana subsp. coracana</name>
    <dbReference type="NCBI Taxonomy" id="191504"/>
    <lineage>
        <taxon>Eukaryota</taxon>
        <taxon>Viridiplantae</taxon>
        <taxon>Streptophyta</taxon>
        <taxon>Embryophyta</taxon>
        <taxon>Tracheophyta</taxon>
        <taxon>Spermatophyta</taxon>
        <taxon>Magnoliopsida</taxon>
        <taxon>Liliopsida</taxon>
        <taxon>Poales</taxon>
        <taxon>Poaceae</taxon>
        <taxon>PACMAD clade</taxon>
        <taxon>Chloridoideae</taxon>
        <taxon>Cynodonteae</taxon>
        <taxon>Eleusininae</taxon>
        <taxon>Eleusine</taxon>
    </lineage>
</organism>
<name>A0AAV5EGD2_ELECO</name>
<feature type="compositionally biased region" description="Basic and acidic residues" evidence="10">
    <location>
        <begin position="136"/>
        <end position="148"/>
    </location>
</feature>
<keyword evidence="5" id="KW-0597">Phosphoprotein</keyword>
<comment type="subcellular location">
    <subcellularLocation>
        <location evidence="1">Chromosome</location>
    </subcellularLocation>
    <subcellularLocation>
        <location evidence="2">Nucleus</location>
        <location evidence="2">Nucleolus</location>
    </subcellularLocation>
</comment>
<protein>
    <recommendedName>
        <fullName evidence="3">Coiled-coil domain-containing protein 86</fullName>
    </recommendedName>
</protein>
<dbReference type="EMBL" id="BQKI01000075">
    <property type="protein sequence ID" value="GJN21480.1"/>
    <property type="molecule type" value="Genomic_DNA"/>
</dbReference>
<keyword evidence="7" id="KW-0175">Coiled coil</keyword>
<accession>A0AAV5EGD2</accession>
<dbReference type="GO" id="GO:0005730">
    <property type="term" value="C:nucleolus"/>
    <property type="evidence" value="ECO:0007669"/>
    <property type="project" value="UniProtKB-SubCell"/>
</dbReference>
<evidence type="ECO:0000313" key="12">
    <source>
        <dbReference type="Proteomes" id="UP001054889"/>
    </source>
</evidence>
<evidence type="ECO:0000256" key="3">
    <source>
        <dbReference type="ARBA" id="ARBA00016738"/>
    </source>
</evidence>
<evidence type="ECO:0000256" key="9">
    <source>
        <dbReference type="ARBA" id="ARBA00093307"/>
    </source>
</evidence>
<gene>
    <name evidence="11" type="primary">gb08959</name>
    <name evidence="11" type="ORF">PR202_gb08959</name>
</gene>
<evidence type="ECO:0000256" key="6">
    <source>
        <dbReference type="ARBA" id="ARBA00022934"/>
    </source>
</evidence>
<evidence type="ECO:0000256" key="1">
    <source>
        <dbReference type="ARBA" id="ARBA00004286"/>
    </source>
</evidence>
<dbReference type="GO" id="GO:0005694">
    <property type="term" value="C:chromosome"/>
    <property type="evidence" value="ECO:0007669"/>
    <property type="project" value="UniProtKB-SubCell"/>
</dbReference>
<comment type="function">
    <text evidence="9">Required for proper chromosome segregation during mitosis and error-free mitotic progression.</text>
</comment>
<dbReference type="PANTHER" id="PTHR13557">
    <property type="entry name" value="COILED-COIL DOMAIN-CONTAINING PROTEIN 86"/>
    <property type="match status" value="1"/>
</dbReference>
<reference evidence="11" key="2">
    <citation type="submission" date="2021-12" db="EMBL/GenBank/DDBJ databases">
        <title>Resequencing data analysis of finger millet.</title>
        <authorList>
            <person name="Hatakeyama M."/>
            <person name="Aluri S."/>
            <person name="Balachadran M.T."/>
            <person name="Sivarajan S.R."/>
            <person name="Poveda L."/>
            <person name="Shimizu-Inatsugi R."/>
            <person name="Schlapbach R."/>
            <person name="Sreeman S.M."/>
            <person name="Shimizu K.K."/>
        </authorList>
    </citation>
    <scope>NUCLEOTIDE SEQUENCE</scope>
</reference>
<dbReference type="Proteomes" id="UP001054889">
    <property type="component" value="Unassembled WGS sequence"/>
</dbReference>
<dbReference type="InterPro" id="IPR026570">
    <property type="entry name" value="CCDC86"/>
</dbReference>
<evidence type="ECO:0000313" key="11">
    <source>
        <dbReference type="EMBL" id="GJN21480.1"/>
    </source>
</evidence>
<evidence type="ECO:0000256" key="2">
    <source>
        <dbReference type="ARBA" id="ARBA00004604"/>
    </source>
</evidence>
<keyword evidence="12" id="KW-1185">Reference proteome</keyword>
<proteinExistence type="predicted"/>
<evidence type="ECO:0000256" key="8">
    <source>
        <dbReference type="ARBA" id="ARBA00023242"/>
    </source>
</evidence>
<feature type="region of interest" description="Disordered" evidence="10">
    <location>
        <begin position="133"/>
        <end position="153"/>
    </location>
</feature>
<comment type="caution">
    <text evidence="11">The sequence shown here is derived from an EMBL/GenBank/DDBJ whole genome shotgun (WGS) entry which is preliminary data.</text>
</comment>
<dbReference type="PANTHER" id="PTHR13557:SF1">
    <property type="entry name" value="COILED-COIL DOMAIN-CONTAINING PROTEIN 86"/>
    <property type="match status" value="1"/>
</dbReference>
<evidence type="ECO:0000256" key="10">
    <source>
        <dbReference type="SAM" id="MobiDB-lite"/>
    </source>
</evidence>
<dbReference type="AlphaFoldDB" id="A0AAV5EGD2"/>
<sequence length="316" mass="35956">MASHLDFRYLDEGLGGERGKRKRREEAEAAAEDSMDLDADGSAPRPSKLRAMPSLSDPSKPASFGQPTYDGVIAGRVSGRRWKEPRTRRASAVVASRKPTPLEQRVREKSLKRAYQTRKAELKEEIRANKVAKRKAREEREKRKKENVLRTGTKLQRVTNPKTIQKIAKSKKRKQLRVVSDEVLGGKKSEASRRMQAEVEEAILKKVSGLCDEVDALCRAHEEDVVDAITTLPLWGDPKDLLLSLQSPDVPGNLNFIKDHMDERNELFECRIADWTKEHIKRRQVHLKKVAKQLKGFLNIKNLLPSDDVSILTENR</sequence>
<keyword evidence="8" id="KW-0539">Nucleus</keyword>
<feature type="region of interest" description="Disordered" evidence="10">
    <location>
        <begin position="1"/>
        <end position="117"/>
    </location>
</feature>
<evidence type="ECO:0000256" key="7">
    <source>
        <dbReference type="ARBA" id="ARBA00023054"/>
    </source>
</evidence>